<evidence type="ECO:0000313" key="2">
    <source>
        <dbReference type="Proteomes" id="UP000324222"/>
    </source>
</evidence>
<protein>
    <submittedName>
        <fullName evidence="1">Uncharacterized protein</fullName>
    </submittedName>
</protein>
<comment type="caution">
    <text evidence="1">The sequence shown here is derived from an EMBL/GenBank/DDBJ whole genome shotgun (WGS) entry which is preliminary data.</text>
</comment>
<evidence type="ECO:0000313" key="1">
    <source>
        <dbReference type="EMBL" id="MPC91457.1"/>
    </source>
</evidence>
<dbReference type="EMBL" id="VSRR010087838">
    <property type="protein sequence ID" value="MPC91457.1"/>
    <property type="molecule type" value="Genomic_DNA"/>
</dbReference>
<sequence length="149" mass="16661">MAYLFVWEMHTQSPGVGRLIEGIETHDTLWQVWQQVTDVDGRQQVWDVGAATISELASTDLLPLWRVAKSCVLLPGSAPWSLEEQQRQTWVLDAAPRPGRLGGAGRSEYNNLSEVYSVPARLATSTSLPFSLRCEAPQGKALPHLYEWE</sequence>
<proteinExistence type="predicted"/>
<dbReference type="AlphaFoldDB" id="A0A5B7JDM3"/>
<gene>
    <name evidence="1" type="ORF">E2C01_086495</name>
</gene>
<organism evidence="1 2">
    <name type="scientific">Portunus trituberculatus</name>
    <name type="common">Swimming crab</name>
    <name type="synonym">Neptunus trituberculatus</name>
    <dbReference type="NCBI Taxonomy" id="210409"/>
    <lineage>
        <taxon>Eukaryota</taxon>
        <taxon>Metazoa</taxon>
        <taxon>Ecdysozoa</taxon>
        <taxon>Arthropoda</taxon>
        <taxon>Crustacea</taxon>
        <taxon>Multicrustacea</taxon>
        <taxon>Malacostraca</taxon>
        <taxon>Eumalacostraca</taxon>
        <taxon>Eucarida</taxon>
        <taxon>Decapoda</taxon>
        <taxon>Pleocyemata</taxon>
        <taxon>Brachyura</taxon>
        <taxon>Eubrachyura</taxon>
        <taxon>Portunoidea</taxon>
        <taxon>Portunidae</taxon>
        <taxon>Portuninae</taxon>
        <taxon>Portunus</taxon>
    </lineage>
</organism>
<accession>A0A5B7JDM3</accession>
<keyword evidence="2" id="KW-1185">Reference proteome</keyword>
<reference evidence="1 2" key="1">
    <citation type="submission" date="2019-05" db="EMBL/GenBank/DDBJ databases">
        <title>Another draft genome of Portunus trituberculatus and its Hox gene families provides insights of decapod evolution.</title>
        <authorList>
            <person name="Jeong J.-H."/>
            <person name="Song I."/>
            <person name="Kim S."/>
            <person name="Choi T."/>
            <person name="Kim D."/>
            <person name="Ryu S."/>
            <person name="Kim W."/>
        </authorList>
    </citation>
    <scope>NUCLEOTIDE SEQUENCE [LARGE SCALE GENOMIC DNA]</scope>
    <source>
        <tissue evidence="1">Muscle</tissue>
    </source>
</reference>
<dbReference type="Proteomes" id="UP000324222">
    <property type="component" value="Unassembled WGS sequence"/>
</dbReference>
<name>A0A5B7JDM3_PORTR</name>